<reference evidence="1 2" key="1">
    <citation type="submission" date="2015-11" db="EMBL/GenBank/DDBJ databases">
        <title>Expanding the genomic diversity of Burkholderia species for the development of highly accurate diagnostics.</title>
        <authorList>
            <person name="Sahl J."/>
            <person name="Keim P."/>
            <person name="Wagner D."/>
        </authorList>
    </citation>
    <scope>NUCLEOTIDE SEQUENCE [LARGE SCALE GENOMIC DNA]</scope>
    <source>
        <strain evidence="1 2">MSMB1585WGS</strain>
    </source>
</reference>
<comment type="caution">
    <text evidence="1">The sequence shown here is derived from an EMBL/GenBank/DDBJ whole genome shotgun (WGS) entry which is preliminary data.</text>
</comment>
<dbReference type="EMBL" id="LPAD01000089">
    <property type="protein sequence ID" value="KVN79353.1"/>
    <property type="molecule type" value="Genomic_DNA"/>
</dbReference>
<name>A0ABD4DXL8_9BURK</name>
<dbReference type="AlphaFoldDB" id="A0ABD4DXL8"/>
<sequence length="151" mass="18004">MKPRWAYIWEYTDVDTGERRRTYMPLTAGEVVSYIGQLIPDADARPLEETKVDRNVVPLKDPFVKRTPTMPAFDAPSDTELRAMWRTHRDPEIRRLILEIVMLRRSLQKVMDWWEMWDRNVKDKGELGGPHGPFHRLLHLLRDEMRRAGMY</sequence>
<proteinExistence type="predicted"/>
<gene>
    <name evidence="1" type="ORF">WJ68_21880</name>
</gene>
<organism evidence="1 2">
    <name type="scientific">Burkholderia ubonensis</name>
    <dbReference type="NCBI Taxonomy" id="101571"/>
    <lineage>
        <taxon>Bacteria</taxon>
        <taxon>Pseudomonadati</taxon>
        <taxon>Pseudomonadota</taxon>
        <taxon>Betaproteobacteria</taxon>
        <taxon>Burkholderiales</taxon>
        <taxon>Burkholderiaceae</taxon>
        <taxon>Burkholderia</taxon>
        <taxon>Burkholderia cepacia complex</taxon>
    </lineage>
</organism>
<evidence type="ECO:0000313" key="1">
    <source>
        <dbReference type="EMBL" id="KVN79353.1"/>
    </source>
</evidence>
<evidence type="ECO:0000313" key="2">
    <source>
        <dbReference type="Proteomes" id="UP000057910"/>
    </source>
</evidence>
<accession>A0ABD4DXL8</accession>
<dbReference type="Proteomes" id="UP000057910">
    <property type="component" value="Unassembled WGS sequence"/>
</dbReference>
<protein>
    <submittedName>
        <fullName evidence="1">Uncharacterized protein</fullName>
    </submittedName>
</protein>